<dbReference type="Pfam" id="PF13450">
    <property type="entry name" value="NAD_binding_8"/>
    <property type="match status" value="1"/>
</dbReference>
<accession>A0AAV1IDR8</accession>
<dbReference type="EC" id="1.1.3.20" evidence="5"/>
<dbReference type="Pfam" id="PF05199">
    <property type="entry name" value="GMC_oxred_C"/>
    <property type="match status" value="1"/>
</dbReference>
<evidence type="ECO:0000256" key="9">
    <source>
        <dbReference type="ARBA" id="ARBA00022989"/>
    </source>
</evidence>
<keyword evidence="11" id="KW-0472">Membrane</keyword>
<dbReference type="PIRSF" id="PIRSF028937">
    <property type="entry name" value="Lg_Ch_AO"/>
    <property type="match status" value="1"/>
</dbReference>
<dbReference type="GO" id="GO:0050660">
    <property type="term" value="F:flavin adenine dinucleotide binding"/>
    <property type="evidence" value="ECO:0007669"/>
    <property type="project" value="InterPro"/>
</dbReference>
<evidence type="ECO:0000256" key="1">
    <source>
        <dbReference type="ARBA" id="ARBA00000920"/>
    </source>
</evidence>
<feature type="domain" description="Glucose-methanol-choline oxidoreductase N-terminal" evidence="13">
    <location>
        <begin position="281"/>
        <end position="502"/>
    </location>
</feature>
<evidence type="ECO:0000256" key="8">
    <source>
        <dbReference type="ARBA" id="ARBA00022827"/>
    </source>
</evidence>
<feature type="domain" description="Glucose-methanol-choline oxidoreductase C-terminal" evidence="14">
    <location>
        <begin position="622"/>
        <end position="771"/>
    </location>
</feature>
<dbReference type="InterPro" id="IPR036188">
    <property type="entry name" value="FAD/NAD-bd_sf"/>
</dbReference>
<evidence type="ECO:0000256" key="6">
    <source>
        <dbReference type="ARBA" id="ARBA00022630"/>
    </source>
</evidence>
<evidence type="ECO:0000256" key="3">
    <source>
        <dbReference type="ARBA" id="ARBA00004370"/>
    </source>
</evidence>
<proteinExistence type="inferred from homology"/>
<keyword evidence="8" id="KW-0274">FAD</keyword>
<dbReference type="GO" id="GO:0046577">
    <property type="term" value="F:long-chain-alcohol oxidase activity"/>
    <property type="evidence" value="ECO:0007669"/>
    <property type="project" value="UniProtKB-EC"/>
</dbReference>
<evidence type="ECO:0000259" key="13">
    <source>
        <dbReference type="Pfam" id="PF00732"/>
    </source>
</evidence>
<dbReference type="Pfam" id="PF00732">
    <property type="entry name" value="GMC_oxred_N"/>
    <property type="match status" value="1"/>
</dbReference>
<keyword evidence="9" id="KW-1133">Transmembrane helix</keyword>
<dbReference type="PANTHER" id="PTHR46056:SF12">
    <property type="entry name" value="LONG-CHAIN-ALCOHOL OXIDASE"/>
    <property type="match status" value="1"/>
</dbReference>
<comment type="subcellular location">
    <subcellularLocation>
        <location evidence="3">Membrane</location>
    </subcellularLocation>
</comment>
<evidence type="ECO:0000256" key="2">
    <source>
        <dbReference type="ARBA" id="ARBA00003842"/>
    </source>
</evidence>
<dbReference type="Proteomes" id="UP001314263">
    <property type="component" value="Unassembled WGS sequence"/>
</dbReference>
<evidence type="ECO:0000256" key="7">
    <source>
        <dbReference type="ARBA" id="ARBA00022692"/>
    </source>
</evidence>
<evidence type="ECO:0000256" key="12">
    <source>
        <dbReference type="PIRSR" id="PIRSR028937-1"/>
    </source>
</evidence>
<comment type="function">
    <text evidence="2">Long-chain fatty alcohol oxidase involved in the omega-oxidation pathway of lipid degradation.</text>
</comment>
<evidence type="ECO:0000259" key="14">
    <source>
        <dbReference type="Pfam" id="PF05199"/>
    </source>
</evidence>
<dbReference type="SUPFAM" id="SSF51905">
    <property type="entry name" value="FAD/NAD(P)-binding domain"/>
    <property type="match status" value="1"/>
</dbReference>
<evidence type="ECO:0000256" key="4">
    <source>
        <dbReference type="ARBA" id="ARBA00010790"/>
    </source>
</evidence>
<dbReference type="Gene3D" id="3.50.50.60">
    <property type="entry name" value="FAD/NAD(P)-binding domain"/>
    <property type="match status" value="2"/>
</dbReference>
<comment type="similarity">
    <text evidence="4">Belongs to the GMC oxidoreductase family.</text>
</comment>
<keyword evidence="6" id="KW-0285">Flavoprotein</keyword>
<name>A0AAV1IDR8_9CHLO</name>
<dbReference type="InterPro" id="IPR012400">
    <property type="entry name" value="Long_Oxdase"/>
</dbReference>
<keyword evidence="10" id="KW-0560">Oxidoreductase</keyword>
<evidence type="ECO:0000313" key="16">
    <source>
        <dbReference type="Proteomes" id="UP001314263"/>
    </source>
</evidence>
<dbReference type="PANTHER" id="PTHR46056">
    <property type="entry name" value="LONG-CHAIN-ALCOHOL OXIDASE"/>
    <property type="match status" value="1"/>
</dbReference>
<feature type="active site" description="Proton acceptor" evidence="12">
    <location>
        <position position="720"/>
    </location>
</feature>
<keyword evidence="7" id="KW-0812">Transmembrane</keyword>
<reference evidence="15 16" key="1">
    <citation type="submission" date="2023-10" db="EMBL/GenBank/DDBJ databases">
        <authorList>
            <person name="Maclean D."/>
            <person name="Macfadyen A."/>
        </authorList>
    </citation>
    <scope>NUCLEOTIDE SEQUENCE [LARGE SCALE GENOMIC DNA]</scope>
</reference>
<comment type="caution">
    <text evidence="15">The sequence shown here is derived from an EMBL/GenBank/DDBJ whole genome shotgun (WGS) entry which is preliminary data.</text>
</comment>
<evidence type="ECO:0000256" key="10">
    <source>
        <dbReference type="ARBA" id="ARBA00023002"/>
    </source>
</evidence>
<sequence>MMENSSTPEWKLAIVKAIAETIFPAFPEDAELARQAGKEGLARMMETSASSMEFVVTAVVEDMKTLTPEIQRELALLFFLLRTGPGTAVVGGPKMLIPTCPPMQSFARMSLRQREGILQYWATGPIPLLRKALKGLKSLVVNALFNATNTKGQNPLWEGIKYDGPDPERPVNPSKERTDAEAVLQRAILDLTNPPCRSPEGLVELVKGVGKIQGSKIHENVTLEGENVVIHTDVVVVGSGAGGGVTAALLAEAGAQVVVLEKGRFTPAAELSLKEREAGKDMYEMGTLLTTTDAGINILAGSTLGGGTRVNWQASFRTPEHVRQEWAHVHGLKDLISYRYTAALDAVCERVGVTTGILEHSKPNQKLKAGLEKLGVHCGEIPRNCSPAHTCGHCCFGCPTGDKQDMTGTYLSDAAGHGARIFTGVFVDKVLMEKCKDGQRKRQAVGVSALTTSTFGGRQFRLVIRAKYVVSSAGTLHTPALLLRSKITCRGNVGKNLRLHPATAVTGVFGEGYEGEKSAHPEPRVPRHSVTVPMPAVLPNWQGQYEVPQDIQSWKGSIFSIFSKHAANWNGSGYGPLLMTPAAHPGIIAASIPWLGGHDYKRLCTWFPYMGVILVLTRDKGSGRVTIGRDGLPRMHYWPNKHDQQSMMNGVILGLETLAAAGSYMVGAPGANPKREVTRHEPYRDEETEEMLDMPKFQKYLQGVRKEGIKKNAFTMFSAHQMGTSKMGIDPKTSVVDPEGQCWEVSNLYVADASIFPTSTGVNPMITVEAMSYMVAQRLAEKFRPVGPKFCPCCPKDSRMGQHAPHYRDFGPKVDMGPECPRFAELIELEDRDLPVTAAEVPKVLPNLKI</sequence>
<organism evidence="15 16">
    <name type="scientific">Coccomyxa viridis</name>
    <dbReference type="NCBI Taxonomy" id="1274662"/>
    <lineage>
        <taxon>Eukaryota</taxon>
        <taxon>Viridiplantae</taxon>
        <taxon>Chlorophyta</taxon>
        <taxon>core chlorophytes</taxon>
        <taxon>Trebouxiophyceae</taxon>
        <taxon>Trebouxiophyceae incertae sedis</taxon>
        <taxon>Coccomyxaceae</taxon>
        <taxon>Coccomyxa</taxon>
    </lineage>
</organism>
<dbReference type="InterPro" id="IPR000172">
    <property type="entry name" value="GMC_OxRdtase_N"/>
</dbReference>
<gene>
    <name evidence="15" type="ORF">CVIRNUC_008731</name>
</gene>
<comment type="catalytic activity">
    <reaction evidence="1">
        <text>a long-chain primary fatty alcohol + O2 = a long-chain fatty aldehyde + H2O2</text>
        <dbReference type="Rhea" id="RHEA:22756"/>
        <dbReference type="ChEBI" id="CHEBI:15379"/>
        <dbReference type="ChEBI" id="CHEBI:16240"/>
        <dbReference type="ChEBI" id="CHEBI:17176"/>
        <dbReference type="ChEBI" id="CHEBI:77396"/>
        <dbReference type="EC" id="1.1.3.20"/>
    </reaction>
</comment>
<evidence type="ECO:0000313" key="15">
    <source>
        <dbReference type="EMBL" id="CAK0785521.1"/>
    </source>
</evidence>
<keyword evidence="16" id="KW-1185">Reference proteome</keyword>
<evidence type="ECO:0000256" key="5">
    <source>
        <dbReference type="ARBA" id="ARBA00013125"/>
    </source>
</evidence>
<dbReference type="GO" id="GO:0016020">
    <property type="term" value="C:membrane"/>
    <property type="evidence" value="ECO:0007669"/>
    <property type="project" value="UniProtKB-SubCell"/>
</dbReference>
<dbReference type="EMBL" id="CAUYUE010000012">
    <property type="protein sequence ID" value="CAK0785521.1"/>
    <property type="molecule type" value="Genomic_DNA"/>
</dbReference>
<dbReference type="PRINTS" id="PR00411">
    <property type="entry name" value="PNDRDTASEI"/>
</dbReference>
<dbReference type="InterPro" id="IPR007867">
    <property type="entry name" value="GMC_OxRtase_C"/>
</dbReference>
<evidence type="ECO:0000256" key="11">
    <source>
        <dbReference type="ARBA" id="ARBA00023136"/>
    </source>
</evidence>
<protein>
    <recommendedName>
        <fullName evidence="5">long-chain-alcohol oxidase</fullName>
        <ecNumber evidence="5">1.1.3.20</ecNumber>
    </recommendedName>
</protein>
<dbReference type="AlphaFoldDB" id="A0AAV1IDR8"/>